<dbReference type="InterPro" id="IPR035680">
    <property type="entry name" value="Clx_II_MBL"/>
</dbReference>
<feature type="binding site" evidence="7">
    <location>
        <position position="109"/>
    </location>
    <ligand>
        <name>Zn(2+)</name>
        <dbReference type="ChEBI" id="CHEBI:29105"/>
        <label>1</label>
    </ligand>
</feature>
<dbReference type="RefSeq" id="WP_123086720.1">
    <property type="nucleotide sequence ID" value="NZ_RIBS01000002.1"/>
</dbReference>
<evidence type="ECO:0000313" key="10">
    <source>
        <dbReference type="Proteomes" id="UP000267049"/>
    </source>
</evidence>
<evidence type="ECO:0000259" key="8">
    <source>
        <dbReference type="SMART" id="SM00849"/>
    </source>
</evidence>
<keyword evidence="10" id="KW-1185">Reference proteome</keyword>
<dbReference type="Pfam" id="PF00753">
    <property type="entry name" value="Lactamase_B"/>
    <property type="match status" value="1"/>
</dbReference>
<accession>A0A3M8T2E8</accession>
<dbReference type="GO" id="GO:0004416">
    <property type="term" value="F:hydroxyacylglutathione hydrolase activity"/>
    <property type="evidence" value="ECO:0007669"/>
    <property type="project" value="UniProtKB-UniRule"/>
</dbReference>
<dbReference type="NCBIfam" id="TIGR03413">
    <property type="entry name" value="GSH_gloB"/>
    <property type="match status" value="1"/>
</dbReference>
<dbReference type="PANTHER" id="PTHR43705">
    <property type="entry name" value="HYDROXYACYLGLUTATHIONE HYDROLASE"/>
    <property type="match status" value="1"/>
</dbReference>
<protein>
    <recommendedName>
        <fullName evidence="7">Hydroxyacylglutathione hydrolase</fullName>
        <ecNumber evidence="7">3.1.2.6</ecNumber>
    </recommendedName>
    <alternativeName>
        <fullName evidence="7">Glyoxalase II</fullName>
        <shortName evidence="7">Glx II</shortName>
    </alternativeName>
</protein>
<feature type="binding site" evidence="7">
    <location>
        <position position="54"/>
    </location>
    <ligand>
        <name>Zn(2+)</name>
        <dbReference type="ChEBI" id="CHEBI:29105"/>
        <label>1</label>
    </ligand>
</feature>
<proteinExistence type="inferred from homology"/>
<comment type="subunit">
    <text evidence="7">Monomer.</text>
</comment>
<feature type="binding site" evidence="7">
    <location>
        <position position="169"/>
    </location>
    <ligand>
        <name>Zn(2+)</name>
        <dbReference type="ChEBI" id="CHEBI:29105"/>
        <label>2</label>
    </ligand>
</feature>
<dbReference type="CDD" id="cd07723">
    <property type="entry name" value="hydroxyacylglutathione_hydrolase_MBL-fold"/>
    <property type="match status" value="1"/>
</dbReference>
<reference evidence="9 10" key="1">
    <citation type="submission" date="2018-11" db="EMBL/GenBank/DDBJ databases">
        <title>Lysobacter cryohumiis sp. nov., isolated from soil in the Tianshan Mountains, Xinjiang, China.</title>
        <authorList>
            <person name="Luo Y."/>
            <person name="Sheng H."/>
        </authorList>
    </citation>
    <scope>NUCLEOTIDE SEQUENCE [LARGE SCALE GENOMIC DNA]</scope>
    <source>
        <strain evidence="9 10">ZS60</strain>
    </source>
</reference>
<feature type="domain" description="Metallo-beta-lactamase" evidence="8">
    <location>
        <begin position="11"/>
        <end position="169"/>
    </location>
</feature>
<dbReference type="HAMAP" id="MF_01374">
    <property type="entry name" value="Glyoxalase_2"/>
    <property type="match status" value="1"/>
</dbReference>
<feature type="binding site" evidence="7">
    <location>
        <position position="52"/>
    </location>
    <ligand>
        <name>Zn(2+)</name>
        <dbReference type="ChEBI" id="CHEBI:29105"/>
        <label>1</label>
    </ligand>
</feature>
<dbReference type="PIRSF" id="PIRSF005457">
    <property type="entry name" value="Glx"/>
    <property type="match status" value="1"/>
</dbReference>
<evidence type="ECO:0000256" key="1">
    <source>
        <dbReference type="ARBA" id="ARBA00001623"/>
    </source>
</evidence>
<feature type="binding site" evidence="7">
    <location>
        <position position="131"/>
    </location>
    <ligand>
        <name>Zn(2+)</name>
        <dbReference type="ChEBI" id="CHEBI:29105"/>
        <label>1</label>
    </ligand>
</feature>
<evidence type="ECO:0000256" key="6">
    <source>
        <dbReference type="ARBA" id="ARBA00022833"/>
    </source>
</evidence>
<dbReference type="EC" id="3.1.2.6" evidence="7"/>
<comment type="cofactor">
    <cofactor evidence="7">
        <name>Zn(2+)</name>
        <dbReference type="ChEBI" id="CHEBI:29105"/>
    </cofactor>
    <text evidence="7">Binds 2 Zn(2+) ions per subunit.</text>
</comment>
<feature type="binding site" evidence="7">
    <location>
        <position position="56"/>
    </location>
    <ligand>
        <name>Zn(2+)</name>
        <dbReference type="ChEBI" id="CHEBI:29105"/>
        <label>2</label>
    </ligand>
</feature>
<evidence type="ECO:0000256" key="3">
    <source>
        <dbReference type="ARBA" id="ARBA00006759"/>
    </source>
</evidence>
<dbReference type="SMART" id="SM00849">
    <property type="entry name" value="Lactamase_B"/>
    <property type="match status" value="1"/>
</dbReference>
<evidence type="ECO:0000256" key="7">
    <source>
        <dbReference type="HAMAP-Rule" id="MF_01374"/>
    </source>
</evidence>
<feature type="binding site" evidence="7">
    <location>
        <position position="131"/>
    </location>
    <ligand>
        <name>Zn(2+)</name>
        <dbReference type="ChEBI" id="CHEBI:29105"/>
        <label>2</label>
    </ligand>
</feature>
<feature type="binding site" evidence="7">
    <location>
        <position position="57"/>
    </location>
    <ligand>
        <name>Zn(2+)</name>
        <dbReference type="ChEBI" id="CHEBI:29105"/>
        <label>2</label>
    </ligand>
</feature>
<dbReference type="GO" id="GO:0046872">
    <property type="term" value="F:metal ion binding"/>
    <property type="evidence" value="ECO:0007669"/>
    <property type="project" value="UniProtKB-KW"/>
</dbReference>
<evidence type="ECO:0000256" key="2">
    <source>
        <dbReference type="ARBA" id="ARBA00004963"/>
    </source>
</evidence>
<dbReference type="GO" id="GO:0019243">
    <property type="term" value="P:methylglyoxal catabolic process to D-lactate via S-lactoyl-glutathione"/>
    <property type="evidence" value="ECO:0007669"/>
    <property type="project" value="UniProtKB-UniRule"/>
</dbReference>
<dbReference type="Gene3D" id="3.60.15.10">
    <property type="entry name" value="Ribonuclease Z/Hydroxyacylglutathione hydrolase-like"/>
    <property type="match status" value="1"/>
</dbReference>
<keyword evidence="5 7" id="KW-0378">Hydrolase</keyword>
<organism evidence="9 10">
    <name type="scientific">Montanilutibacter psychrotolerans</name>
    <dbReference type="NCBI Taxonomy" id="1327343"/>
    <lineage>
        <taxon>Bacteria</taxon>
        <taxon>Pseudomonadati</taxon>
        <taxon>Pseudomonadota</taxon>
        <taxon>Gammaproteobacteria</taxon>
        <taxon>Lysobacterales</taxon>
        <taxon>Lysobacteraceae</taxon>
        <taxon>Montanilutibacter</taxon>
    </lineage>
</organism>
<dbReference type="OrthoDB" id="9802248at2"/>
<dbReference type="InterPro" id="IPR017782">
    <property type="entry name" value="Hydroxyacylglutathione_Hdrlase"/>
</dbReference>
<keyword evidence="4 7" id="KW-0479">Metal-binding</keyword>
<keyword evidence="6 7" id="KW-0862">Zinc</keyword>
<dbReference type="EMBL" id="RIBS01000002">
    <property type="protein sequence ID" value="RNF84932.1"/>
    <property type="molecule type" value="Genomic_DNA"/>
</dbReference>
<sequence length="259" mass="27761">MRLKPLSAFSDNYIWTLEGPAGKALVVDPGQAAPVLAAADRGLEPVAVLLTHHHDDHIGGVRALLQRWPDLAVFSPADERIAFPAITVGDGQQIEAAGIAFEVIAVPGHTRSHIAYYAAEAGDGPLLFSGDTLFSLGCGRLFEGSAAQMHASLSRLATLPAETRVCCGHEYTLSNAAFACVVDPDNPALRRRLEEAQAMREAHRPTLPSTLAGELAANPFLRVATPGVRTGLQQRLGRELVDDIDAFAELRLWKDGFRA</sequence>
<comment type="similarity">
    <text evidence="3 7">Belongs to the metallo-beta-lactamase superfamily. Glyoxalase II family.</text>
</comment>
<dbReference type="SUPFAM" id="SSF56281">
    <property type="entry name" value="Metallo-hydrolase/oxidoreductase"/>
    <property type="match status" value="1"/>
</dbReference>
<dbReference type="InterPro" id="IPR032282">
    <property type="entry name" value="HAGH_C"/>
</dbReference>
<dbReference type="PANTHER" id="PTHR43705:SF1">
    <property type="entry name" value="HYDROXYACYLGLUTATHIONE HYDROLASE GLOB"/>
    <property type="match status" value="1"/>
</dbReference>
<dbReference type="UniPathway" id="UPA00619">
    <property type="reaction ID" value="UER00676"/>
</dbReference>
<dbReference type="InterPro" id="IPR050110">
    <property type="entry name" value="Glyoxalase_II_hydrolase"/>
</dbReference>
<dbReference type="InterPro" id="IPR001279">
    <property type="entry name" value="Metallo-B-lactamas"/>
</dbReference>
<evidence type="ECO:0000313" key="9">
    <source>
        <dbReference type="EMBL" id="RNF84932.1"/>
    </source>
</evidence>
<dbReference type="Proteomes" id="UP000267049">
    <property type="component" value="Unassembled WGS sequence"/>
</dbReference>
<name>A0A3M8T2E8_9GAMM</name>
<comment type="function">
    <text evidence="7">Thiolesterase that catalyzes the hydrolysis of S-D-lactoyl-glutathione to form glutathione and D-lactic acid.</text>
</comment>
<evidence type="ECO:0000256" key="4">
    <source>
        <dbReference type="ARBA" id="ARBA00022723"/>
    </source>
</evidence>
<comment type="catalytic activity">
    <reaction evidence="1 7">
        <text>an S-(2-hydroxyacyl)glutathione + H2O = a 2-hydroxy carboxylate + glutathione + H(+)</text>
        <dbReference type="Rhea" id="RHEA:21864"/>
        <dbReference type="ChEBI" id="CHEBI:15377"/>
        <dbReference type="ChEBI" id="CHEBI:15378"/>
        <dbReference type="ChEBI" id="CHEBI:57925"/>
        <dbReference type="ChEBI" id="CHEBI:58896"/>
        <dbReference type="ChEBI" id="CHEBI:71261"/>
        <dbReference type="EC" id="3.1.2.6"/>
    </reaction>
</comment>
<dbReference type="InterPro" id="IPR036866">
    <property type="entry name" value="RibonucZ/Hydroxyglut_hydro"/>
</dbReference>
<evidence type="ECO:0000256" key="5">
    <source>
        <dbReference type="ARBA" id="ARBA00022801"/>
    </source>
</evidence>
<dbReference type="Pfam" id="PF16123">
    <property type="entry name" value="HAGH_C"/>
    <property type="match status" value="1"/>
</dbReference>
<comment type="pathway">
    <text evidence="2 7">Secondary metabolite metabolism; methylglyoxal degradation; (R)-lactate from methylglyoxal: step 2/2.</text>
</comment>
<dbReference type="AlphaFoldDB" id="A0A3M8T2E8"/>
<gene>
    <name evidence="7 9" type="primary">gloB</name>
    <name evidence="9" type="ORF">EER27_03810</name>
</gene>
<comment type="caution">
    <text evidence="9">The sequence shown here is derived from an EMBL/GenBank/DDBJ whole genome shotgun (WGS) entry which is preliminary data.</text>
</comment>